<reference evidence="2" key="1">
    <citation type="submission" date="2020-07" db="EMBL/GenBank/DDBJ databases">
        <authorList>
            <person name="Lin J."/>
        </authorList>
    </citation>
    <scope>NUCLEOTIDE SEQUENCE</scope>
</reference>
<organism evidence="2">
    <name type="scientific">Ananas comosus var. bracteatus</name>
    <name type="common">red pineapple</name>
    <dbReference type="NCBI Taxonomy" id="296719"/>
    <lineage>
        <taxon>Eukaryota</taxon>
        <taxon>Viridiplantae</taxon>
        <taxon>Streptophyta</taxon>
        <taxon>Embryophyta</taxon>
        <taxon>Tracheophyta</taxon>
        <taxon>Spermatophyta</taxon>
        <taxon>Magnoliopsida</taxon>
        <taxon>Liliopsida</taxon>
        <taxon>Poales</taxon>
        <taxon>Bromeliaceae</taxon>
        <taxon>Bromelioideae</taxon>
        <taxon>Ananas</taxon>
    </lineage>
</organism>
<feature type="compositionally biased region" description="Basic and acidic residues" evidence="1">
    <location>
        <begin position="119"/>
        <end position="128"/>
    </location>
</feature>
<gene>
    <name evidence="2" type="ORF">CB5_LOCUS13455</name>
</gene>
<protein>
    <submittedName>
        <fullName evidence="2">Uncharacterized protein</fullName>
    </submittedName>
</protein>
<dbReference type="EMBL" id="LR862148">
    <property type="protein sequence ID" value="CAD1830244.1"/>
    <property type="molecule type" value="Genomic_DNA"/>
</dbReference>
<accession>A0A6V7PHH7</accession>
<feature type="region of interest" description="Disordered" evidence="1">
    <location>
        <begin position="98"/>
        <end position="128"/>
    </location>
</feature>
<sequence length="128" mass="13531">MSLPHGIPFRRPIPYERAYVAMAISGVPACGEGPSQACCFGKVLASIWDFLEDSYAIGSLPTSRHSGDGHRDIYSPCGIGRRSGLPWARLIPRVGMLTTTGPLGSAPARQPTEPSAPAEARDRGKGVA</sequence>
<name>A0A6V7PHH7_ANACO</name>
<dbReference type="AlphaFoldDB" id="A0A6V7PHH7"/>
<evidence type="ECO:0000256" key="1">
    <source>
        <dbReference type="SAM" id="MobiDB-lite"/>
    </source>
</evidence>
<proteinExistence type="predicted"/>
<evidence type="ECO:0000313" key="2">
    <source>
        <dbReference type="EMBL" id="CAD1830244.1"/>
    </source>
</evidence>